<dbReference type="GO" id="GO:0003998">
    <property type="term" value="F:acylphosphatase activity"/>
    <property type="evidence" value="ECO:0007669"/>
    <property type="project" value="UniProtKB-EC"/>
</dbReference>
<reference evidence="9" key="1">
    <citation type="submission" date="2021-03" db="EMBL/GenBank/DDBJ databases">
        <title>Chromosome level genome of the anhydrobiotic midge Polypedilum vanderplanki.</title>
        <authorList>
            <person name="Yoshida Y."/>
            <person name="Kikawada T."/>
            <person name="Gusev O."/>
        </authorList>
    </citation>
    <scope>NUCLEOTIDE SEQUENCE</scope>
    <source>
        <strain evidence="9">NIAS01</strain>
        <tissue evidence="9">Whole body or cell culture</tissue>
    </source>
</reference>
<evidence type="ECO:0000313" key="10">
    <source>
        <dbReference type="Proteomes" id="UP001107558"/>
    </source>
</evidence>
<dbReference type="PRINTS" id="PR00112">
    <property type="entry name" value="ACYLPHPHTASE"/>
</dbReference>
<dbReference type="PROSITE" id="PS00150">
    <property type="entry name" value="ACYLPHOSPHATASE_1"/>
    <property type="match status" value="1"/>
</dbReference>
<dbReference type="PROSITE" id="PS00151">
    <property type="entry name" value="ACYLPHOSPHATASE_2"/>
    <property type="match status" value="1"/>
</dbReference>
<dbReference type="PROSITE" id="PS51160">
    <property type="entry name" value="ACYLPHOSPHATASE_3"/>
    <property type="match status" value="1"/>
</dbReference>
<evidence type="ECO:0000313" key="9">
    <source>
        <dbReference type="EMBL" id="KAG5680022.1"/>
    </source>
</evidence>
<dbReference type="PANTHER" id="PTHR10029">
    <property type="entry name" value="ACYLPHOSPHATASE"/>
    <property type="match status" value="1"/>
</dbReference>
<dbReference type="Pfam" id="PF00708">
    <property type="entry name" value="Acylphosphatase"/>
    <property type="match status" value="1"/>
</dbReference>
<keyword evidence="3 5" id="KW-0378">Hydrolase</keyword>
<dbReference type="EC" id="3.6.1.7" evidence="2 5"/>
<comment type="catalytic activity">
    <reaction evidence="4 5 6">
        <text>an acyl phosphate + H2O = a carboxylate + phosphate + H(+)</text>
        <dbReference type="Rhea" id="RHEA:14965"/>
        <dbReference type="ChEBI" id="CHEBI:15377"/>
        <dbReference type="ChEBI" id="CHEBI:15378"/>
        <dbReference type="ChEBI" id="CHEBI:29067"/>
        <dbReference type="ChEBI" id="CHEBI:43474"/>
        <dbReference type="ChEBI" id="CHEBI:59918"/>
        <dbReference type="EC" id="3.6.1.7"/>
    </reaction>
</comment>
<evidence type="ECO:0000256" key="6">
    <source>
        <dbReference type="RuleBase" id="RU000553"/>
    </source>
</evidence>
<dbReference type="AlphaFoldDB" id="A0A9J6CEH1"/>
<feature type="active site" evidence="5">
    <location>
        <position position="41"/>
    </location>
</feature>
<comment type="similarity">
    <text evidence="1 7">Belongs to the acylphosphatase family.</text>
</comment>
<evidence type="ECO:0000259" key="8">
    <source>
        <dbReference type="PROSITE" id="PS51160"/>
    </source>
</evidence>
<dbReference type="InterPro" id="IPR017968">
    <property type="entry name" value="Acylphosphatase_CS"/>
</dbReference>
<protein>
    <recommendedName>
        <fullName evidence="2 5">Acylphosphatase</fullName>
        <ecNumber evidence="2 5">3.6.1.7</ecNumber>
    </recommendedName>
</protein>
<dbReference type="InterPro" id="IPR020456">
    <property type="entry name" value="Acylphosphatase"/>
</dbReference>
<feature type="domain" description="Acylphosphatase-like" evidence="8">
    <location>
        <begin position="8"/>
        <end position="98"/>
    </location>
</feature>
<dbReference type="SUPFAM" id="SSF54975">
    <property type="entry name" value="Acylphosphatase/BLUF domain-like"/>
    <property type="match status" value="1"/>
</dbReference>
<keyword evidence="10" id="KW-1185">Reference proteome</keyword>
<dbReference type="InterPro" id="IPR036046">
    <property type="entry name" value="Acylphosphatase-like_dom_sf"/>
</dbReference>
<dbReference type="PANTHER" id="PTHR10029:SF3">
    <property type="entry name" value="ACYLPHOSPHATASE-RELATED"/>
    <property type="match status" value="1"/>
</dbReference>
<evidence type="ECO:0000256" key="1">
    <source>
        <dbReference type="ARBA" id="ARBA00005614"/>
    </source>
</evidence>
<accession>A0A9J6CEH1</accession>
<comment type="caution">
    <text evidence="9">The sequence shown here is derived from an EMBL/GenBank/DDBJ whole genome shotgun (WGS) entry which is preliminary data.</text>
</comment>
<evidence type="ECO:0000256" key="3">
    <source>
        <dbReference type="ARBA" id="ARBA00022801"/>
    </source>
</evidence>
<evidence type="ECO:0000256" key="5">
    <source>
        <dbReference type="PROSITE-ProRule" id="PRU00520"/>
    </source>
</evidence>
<dbReference type="OrthoDB" id="7961613at2759"/>
<dbReference type="Proteomes" id="UP001107558">
    <property type="component" value="Chromosome 1"/>
</dbReference>
<evidence type="ECO:0000256" key="7">
    <source>
        <dbReference type="RuleBase" id="RU004168"/>
    </source>
</evidence>
<feature type="active site" evidence="5">
    <location>
        <position position="23"/>
    </location>
</feature>
<dbReference type="Gene3D" id="3.30.70.100">
    <property type="match status" value="1"/>
</dbReference>
<proteinExistence type="inferred from homology"/>
<gene>
    <name evidence="9" type="ORF">PVAND_009555</name>
</gene>
<name>A0A9J6CEH1_POLVA</name>
<dbReference type="EMBL" id="JADBJN010000001">
    <property type="protein sequence ID" value="KAG5680022.1"/>
    <property type="molecule type" value="Genomic_DNA"/>
</dbReference>
<evidence type="ECO:0000256" key="2">
    <source>
        <dbReference type="ARBA" id="ARBA00012150"/>
    </source>
</evidence>
<organism evidence="9 10">
    <name type="scientific">Polypedilum vanderplanki</name>
    <name type="common">Sleeping chironomid midge</name>
    <dbReference type="NCBI Taxonomy" id="319348"/>
    <lineage>
        <taxon>Eukaryota</taxon>
        <taxon>Metazoa</taxon>
        <taxon>Ecdysozoa</taxon>
        <taxon>Arthropoda</taxon>
        <taxon>Hexapoda</taxon>
        <taxon>Insecta</taxon>
        <taxon>Pterygota</taxon>
        <taxon>Neoptera</taxon>
        <taxon>Endopterygota</taxon>
        <taxon>Diptera</taxon>
        <taxon>Nematocera</taxon>
        <taxon>Chironomoidea</taxon>
        <taxon>Chironomidae</taxon>
        <taxon>Chironominae</taxon>
        <taxon>Polypedilum</taxon>
        <taxon>Polypedilum</taxon>
    </lineage>
</organism>
<dbReference type="FunFam" id="3.30.70.100:FF:000011">
    <property type="entry name" value="Acylphosphatase"/>
    <property type="match status" value="1"/>
</dbReference>
<sequence>MAASKIIALDFEVFGTVQGVFFRKFTEETANKFNVRGWCMNTRDGTVKGQIEGEEPKINLMKEWLSKTGSPQSTIEKTVFSEPKHLTDYTFDKFEIRRFSKK</sequence>
<evidence type="ECO:0000256" key="4">
    <source>
        <dbReference type="ARBA" id="ARBA00047645"/>
    </source>
</evidence>
<dbReference type="InterPro" id="IPR001792">
    <property type="entry name" value="Acylphosphatase-like_dom"/>
</dbReference>